<accession>A0A8R7PWF5</accession>
<name>A0A8R7PWF5_TRIUA</name>
<sequence>MGVRVVRGGLAVHLRCAACQAVCNTTGLLMLWNKLDNSQNN</sequence>
<dbReference type="Gramene" id="TuG1812G0300004685.01.T02">
    <property type="protein sequence ID" value="TuG1812G0300004685.01.T02"/>
    <property type="gene ID" value="TuG1812G0300004685.01"/>
</dbReference>
<proteinExistence type="predicted"/>
<dbReference type="AlphaFoldDB" id="A0A8R7PWF5"/>
<protein>
    <submittedName>
        <fullName evidence="1">Uncharacterized protein</fullName>
    </submittedName>
</protein>
<reference evidence="1" key="3">
    <citation type="submission" date="2022-06" db="UniProtKB">
        <authorList>
            <consortium name="EnsemblPlants"/>
        </authorList>
    </citation>
    <scope>IDENTIFICATION</scope>
</reference>
<evidence type="ECO:0000313" key="2">
    <source>
        <dbReference type="Proteomes" id="UP000015106"/>
    </source>
</evidence>
<evidence type="ECO:0000313" key="1">
    <source>
        <dbReference type="EnsemblPlants" id="TuG1812G0300004685.01.T02"/>
    </source>
</evidence>
<keyword evidence="2" id="KW-1185">Reference proteome</keyword>
<reference evidence="1" key="2">
    <citation type="submission" date="2018-03" db="EMBL/GenBank/DDBJ databases">
        <title>The Triticum urartu genome reveals the dynamic nature of wheat genome evolution.</title>
        <authorList>
            <person name="Ling H."/>
            <person name="Ma B."/>
            <person name="Shi X."/>
            <person name="Liu H."/>
            <person name="Dong L."/>
            <person name="Sun H."/>
            <person name="Cao Y."/>
            <person name="Gao Q."/>
            <person name="Zheng S."/>
            <person name="Li Y."/>
            <person name="Yu Y."/>
            <person name="Du H."/>
            <person name="Qi M."/>
            <person name="Li Y."/>
            <person name="Yu H."/>
            <person name="Cui Y."/>
            <person name="Wang N."/>
            <person name="Chen C."/>
            <person name="Wu H."/>
            <person name="Zhao Y."/>
            <person name="Zhang J."/>
            <person name="Li Y."/>
            <person name="Zhou W."/>
            <person name="Zhang B."/>
            <person name="Hu W."/>
            <person name="Eijk M."/>
            <person name="Tang J."/>
            <person name="Witsenboer H."/>
            <person name="Zhao S."/>
            <person name="Li Z."/>
            <person name="Zhang A."/>
            <person name="Wang D."/>
            <person name="Liang C."/>
        </authorList>
    </citation>
    <scope>NUCLEOTIDE SEQUENCE [LARGE SCALE GENOMIC DNA]</scope>
    <source>
        <strain evidence="1">cv. G1812</strain>
    </source>
</reference>
<dbReference type="Proteomes" id="UP000015106">
    <property type="component" value="Chromosome 3"/>
</dbReference>
<organism evidence="1 2">
    <name type="scientific">Triticum urartu</name>
    <name type="common">Red wild einkorn</name>
    <name type="synonym">Crithodium urartu</name>
    <dbReference type="NCBI Taxonomy" id="4572"/>
    <lineage>
        <taxon>Eukaryota</taxon>
        <taxon>Viridiplantae</taxon>
        <taxon>Streptophyta</taxon>
        <taxon>Embryophyta</taxon>
        <taxon>Tracheophyta</taxon>
        <taxon>Spermatophyta</taxon>
        <taxon>Magnoliopsida</taxon>
        <taxon>Liliopsida</taxon>
        <taxon>Poales</taxon>
        <taxon>Poaceae</taxon>
        <taxon>BOP clade</taxon>
        <taxon>Pooideae</taxon>
        <taxon>Triticodae</taxon>
        <taxon>Triticeae</taxon>
        <taxon>Triticinae</taxon>
        <taxon>Triticum</taxon>
    </lineage>
</organism>
<reference evidence="2" key="1">
    <citation type="journal article" date="2013" name="Nature">
        <title>Draft genome of the wheat A-genome progenitor Triticum urartu.</title>
        <authorList>
            <person name="Ling H.Q."/>
            <person name="Zhao S."/>
            <person name="Liu D."/>
            <person name="Wang J."/>
            <person name="Sun H."/>
            <person name="Zhang C."/>
            <person name="Fan H."/>
            <person name="Li D."/>
            <person name="Dong L."/>
            <person name="Tao Y."/>
            <person name="Gao C."/>
            <person name="Wu H."/>
            <person name="Li Y."/>
            <person name="Cui Y."/>
            <person name="Guo X."/>
            <person name="Zheng S."/>
            <person name="Wang B."/>
            <person name="Yu K."/>
            <person name="Liang Q."/>
            <person name="Yang W."/>
            <person name="Lou X."/>
            <person name="Chen J."/>
            <person name="Feng M."/>
            <person name="Jian J."/>
            <person name="Zhang X."/>
            <person name="Luo G."/>
            <person name="Jiang Y."/>
            <person name="Liu J."/>
            <person name="Wang Z."/>
            <person name="Sha Y."/>
            <person name="Zhang B."/>
            <person name="Wu H."/>
            <person name="Tang D."/>
            <person name="Shen Q."/>
            <person name="Xue P."/>
            <person name="Zou S."/>
            <person name="Wang X."/>
            <person name="Liu X."/>
            <person name="Wang F."/>
            <person name="Yang Y."/>
            <person name="An X."/>
            <person name="Dong Z."/>
            <person name="Zhang K."/>
            <person name="Zhang X."/>
            <person name="Luo M.C."/>
            <person name="Dvorak J."/>
            <person name="Tong Y."/>
            <person name="Wang J."/>
            <person name="Yang H."/>
            <person name="Li Z."/>
            <person name="Wang D."/>
            <person name="Zhang A."/>
            <person name="Wang J."/>
        </authorList>
    </citation>
    <scope>NUCLEOTIDE SEQUENCE</scope>
    <source>
        <strain evidence="2">cv. G1812</strain>
    </source>
</reference>
<dbReference type="EnsemblPlants" id="TuG1812G0300004685.01.T02">
    <property type="protein sequence ID" value="TuG1812G0300004685.01.T02"/>
    <property type="gene ID" value="TuG1812G0300004685.01"/>
</dbReference>